<feature type="compositionally biased region" description="Low complexity" evidence="1">
    <location>
        <begin position="1350"/>
        <end position="1370"/>
    </location>
</feature>
<dbReference type="OrthoDB" id="9758229at2"/>
<organism evidence="7 8">
    <name type="scientific">Zymobacter palmae</name>
    <dbReference type="NCBI Taxonomy" id="33074"/>
    <lineage>
        <taxon>Bacteria</taxon>
        <taxon>Pseudomonadati</taxon>
        <taxon>Pseudomonadota</taxon>
        <taxon>Gammaproteobacteria</taxon>
        <taxon>Oceanospirillales</taxon>
        <taxon>Halomonadaceae</taxon>
        <taxon>Zymobacter group</taxon>
        <taxon>Zymobacter</taxon>
    </lineage>
</organism>
<dbReference type="EMBL" id="AP018933">
    <property type="protein sequence ID" value="BBG30928.1"/>
    <property type="molecule type" value="Genomic_DNA"/>
</dbReference>
<keyword evidence="2" id="KW-1133">Transmembrane helix</keyword>
<dbReference type="PANTHER" id="PTHR36153:SF1">
    <property type="entry name" value="TYPE VI SECRETION SYSTEM COMPONENT TSSM1"/>
    <property type="match status" value="1"/>
</dbReference>
<dbReference type="STRING" id="1123510.GCA_000620025_00699"/>
<feature type="domain" description="IcmF-related" evidence="4">
    <location>
        <begin position="488"/>
        <end position="930"/>
    </location>
</feature>
<dbReference type="SUPFAM" id="SSF52540">
    <property type="entry name" value="P-loop containing nucleoside triphosphate hydrolases"/>
    <property type="match status" value="1"/>
</dbReference>
<gene>
    <name evidence="7" type="ORF">ZBT109_2193</name>
</gene>
<dbReference type="PANTHER" id="PTHR36153">
    <property type="entry name" value="INNER MEMBRANE PROTEIN-RELATED"/>
    <property type="match status" value="1"/>
</dbReference>
<feature type="domain" description="Type VI secretion system component TssM1 helical" evidence="6">
    <location>
        <begin position="1094"/>
        <end position="1185"/>
    </location>
</feature>
<evidence type="ECO:0000313" key="7">
    <source>
        <dbReference type="EMBL" id="BBG30928.1"/>
    </source>
</evidence>
<feature type="transmembrane region" description="Helical" evidence="2">
    <location>
        <begin position="43"/>
        <end position="59"/>
    </location>
</feature>
<dbReference type="InterPro" id="IPR027417">
    <property type="entry name" value="P-loop_NTPase"/>
</dbReference>
<feature type="region of interest" description="Disordered" evidence="1">
    <location>
        <begin position="649"/>
        <end position="669"/>
    </location>
</feature>
<keyword evidence="8" id="KW-1185">Reference proteome</keyword>
<feature type="transmembrane region" description="Helical" evidence="2">
    <location>
        <begin position="12"/>
        <end position="31"/>
    </location>
</feature>
<proteinExistence type="predicted"/>
<dbReference type="Pfam" id="PF06744">
    <property type="entry name" value="IcmF_C"/>
    <property type="match status" value="1"/>
</dbReference>
<dbReference type="KEGG" id="zpl:ZBT109_2193"/>
<evidence type="ECO:0000256" key="2">
    <source>
        <dbReference type="SAM" id="Phobius"/>
    </source>
</evidence>
<dbReference type="Pfam" id="PF21070">
    <property type="entry name" value="IcmF_helical"/>
    <property type="match status" value="1"/>
</dbReference>
<protein>
    <submittedName>
        <fullName evidence="7">Uncharacterized protein conserved in bacteria</fullName>
    </submittedName>
</protein>
<evidence type="ECO:0000256" key="1">
    <source>
        <dbReference type="SAM" id="MobiDB-lite"/>
    </source>
</evidence>
<dbReference type="CDD" id="cd00882">
    <property type="entry name" value="Ras_like_GTPase"/>
    <property type="match status" value="1"/>
</dbReference>
<sequence>MKRLLRLLKNFWFVSIALWVVVALASVWTLFRFYPETGREARWIAVALVSAVWLLAVVLRQYRRIRAERNIESLVEREVDRSVMSGQHDETEYDALRRRLKHVIERLRANRTAGGRGQTALSELPWYLVIGLPSSGKTSLLGNAGLNASVVGGSAMAGQSGTQSCDWYFSPEAVMIDTAGRYITDDQAASEFSEFLKLLRRQRRQAINGLVMVVSLPDLLGMSPEERGALARQLLDRASRYRKALHTLPPIYLFFSKADLLPGFEETFDGLDAEARQQPWGMTFSVDEIRNAGIPNVFPGRFDELMGGLEGHVQQRAAQMGQSVENAMLRFPDYMAELRNVLGDFLSPFDATRAEEDVPAVRGVYFTSALQTENRLPSILDEHVRTTFGLQEQGSGDWVDNDPGSRIGERRYFITGVFRSVVFPDRYLSRHIAQGGRLHALSPWTLGAGLLVGTAAIAAGATSYIHHHRALNQLDDELTQASPCAEERLNVLADQLHQFNGGSHSPLPFDRELGLDPTHRLQPMVEDAYFTGLKQQALVPVSNYLASRLHQLDALAQATQSAAESQQAAPRNIRNGKTARRVAQQTREGRQRAREQLMQPQGVARVTSLGDVRSQVQAQTLGRVQDAANSVRSDLQQGLSDGTQHLRESGLSSLRSLHQSSNDGDAVNPALSRALTDNRLTPEQVAQLDESYNALKLYLILAEPEKHATAEDVRFVNDTLPQVWKTVAEQQGESISDDDIQRHVAVYAGYLQRRHAPALGRDETLVERARLSLKGFLNDQSLVDRKYLQFQQDVRQRYQSLTLASMVPGNSRQLLYSGESVPAIYTKKVWDEYLRREILDAAATDLRVETDWVLDDSGSAERMESKTSFVRQLMARYKHDYIEAWERFLGATGVRRFDSIDTANSRLSLLSDAQQSPIRQLMLAVRDNTRWDAPLDNALLNKQNGQDSRGFWGKAMDVFSSDDGSIAQARMSQISDLPGFHDGVLADHFAQVNALFENDGSDAAANKDAVMDRYLRELRQLKVRFDNMRRSQDVGKASKELISATLANNGNTEFTVVRNDIAANIDISDAALPQALQHLFSDPVERAWETLYAPAGQQLARAWGNRVDTPWKQKIADRYPLANSGNEASIRDLRDFVDPNSGRLVAFNRDEIGALEEGDFDNMLVDPRMQETIRNGTALGTVIDSLADPQNGFEIMVEPSPYMTQIMLTVDGQVQDYRNGPQPWQHFTWPGDLKHPGARLEVTTLDNQRYTVANFPTRWGLLRMIDTAEVQDVDAVRQRFIWQTPAGPVSFIVRNFGGIRLTDLKKVHALTMPRLNTASPEAAAPAAEASEEGNDSSVVSDLVDKATDTATKAATSAATSAATDAASKAAESALGGVTGTSL</sequence>
<feature type="domain" description="Type VI secretion system component TssM1 N-terminal" evidence="5">
    <location>
        <begin position="187"/>
        <end position="434"/>
    </location>
</feature>
<reference evidence="7 8" key="1">
    <citation type="submission" date="2018-09" db="EMBL/GenBank/DDBJ databases">
        <title>Zymobacter palmae IAM14233 (=T109) whole genome analysis.</title>
        <authorList>
            <person name="Yanase H."/>
        </authorList>
    </citation>
    <scope>NUCLEOTIDE SEQUENCE [LARGE SCALE GENOMIC DNA]</scope>
    <source>
        <strain evidence="7 8">IAM14233</strain>
    </source>
</reference>
<keyword evidence="2" id="KW-0472">Membrane</keyword>
<feature type="region of interest" description="Disordered" evidence="1">
    <location>
        <begin position="1318"/>
        <end position="1338"/>
    </location>
</feature>
<dbReference type="RefSeq" id="WP_051524106.1">
    <property type="nucleotide sequence ID" value="NZ_AP018933.1"/>
</dbReference>
<dbReference type="Pfam" id="PF06761">
    <property type="entry name" value="IcmF-related"/>
    <property type="match status" value="1"/>
</dbReference>
<dbReference type="InterPro" id="IPR009612">
    <property type="entry name" value="IcmF-rel"/>
</dbReference>
<feature type="domain" description="Type VI secretion system IcmF C-terminal" evidence="3">
    <location>
        <begin position="1193"/>
        <end position="1294"/>
    </location>
</feature>
<dbReference type="InterPro" id="IPR010623">
    <property type="entry name" value="IcmF_C"/>
</dbReference>
<evidence type="ECO:0000259" key="3">
    <source>
        <dbReference type="Pfam" id="PF06744"/>
    </source>
</evidence>
<feature type="region of interest" description="Disordered" evidence="1">
    <location>
        <begin position="1350"/>
        <end position="1382"/>
    </location>
</feature>
<feature type="region of interest" description="Disordered" evidence="1">
    <location>
        <begin position="563"/>
        <end position="602"/>
    </location>
</feature>
<feature type="compositionally biased region" description="Low complexity" evidence="1">
    <location>
        <begin position="1318"/>
        <end position="1328"/>
    </location>
</feature>
<evidence type="ECO:0000259" key="5">
    <source>
        <dbReference type="Pfam" id="PF14331"/>
    </source>
</evidence>
<dbReference type="InterPro" id="IPR048677">
    <property type="entry name" value="TssM1_hel"/>
</dbReference>
<name>A0A348HH26_9GAMM</name>
<dbReference type="InterPro" id="IPR025743">
    <property type="entry name" value="TssM1_N"/>
</dbReference>
<dbReference type="InterPro" id="IPR053156">
    <property type="entry name" value="T6SS_TssM-like"/>
</dbReference>
<accession>A0A348HH26</accession>
<dbReference type="Pfam" id="PF14331">
    <property type="entry name" value="IcmF-related_N"/>
    <property type="match status" value="1"/>
</dbReference>
<keyword evidence="2" id="KW-0812">Transmembrane</keyword>
<evidence type="ECO:0000259" key="6">
    <source>
        <dbReference type="Pfam" id="PF21070"/>
    </source>
</evidence>
<dbReference type="Proteomes" id="UP000267342">
    <property type="component" value="Chromosome"/>
</dbReference>
<evidence type="ECO:0000259" key="4">
    <source>
        <dbReference type="Pfam" id="PF06761"/>
    </source>
</evidence>
<evidence type="ECO:0000313" key="8">
    <source>
        <dbReference type="Proteomes" id="UP000267342"/>
    </source>
</evidence>